<sequence>MGAEVLPRYDGFSEAPSSIHRWKNLDRCRRLASKDKKSSKLSDEKKKILTSPPKQARREDNNRGLVMEKVTLLKRGETLPSRINDPKPPQREYELPAAVTPSWLPDIYCGSAFSTPPSPRSLPLPSFSDKSATQHLRRLLRLD</sequence>
<organism evidence="2 3">
    <name type="scientific">Genlisea aurea</name>
    <dbReference type="NCBI Taxonomy" id="192259"/>
    <lineage>
        <taxon>Eukaryota</taxon>
        <taxon>Viridiplantae</taxon>
        <taxon>Streptophyta</taxon>
        <taxon>Embryophyta</taxon>
        <taxon>Tracheophyta</taxon>
        <taxon>Spermatophyta</taxon>
        <taxon>Magnoliopsida</taxon>
        <taxon>eudicotyledons</taxon>
        <taxon>Gunneridae</taxon>
        <taxon>Pentapetalae</taxon>
        <taxon>asterids</taxon>
        <taxon>lamiids</taxon>
        <taxon>Lamiales</taxon>
        <taxon>Lentibulariaceae</taxon>
        <taxon>Genlisea</taxon>
    </lineage>
</organism>
<feature type="compositionally biased region" description="Basic and acidic residues" evidence="1">
    <location>
        <begin position="31"/>
        <end position="47"/>
    </location>
</feature>
<dbReference type="GO" id="GO:0016071">
    <property type="term" value="P:mRNA metabolic process"/>
    <property type="evidence" value="ECO:0007669"/>
    <property type="project" value="UniProtKB-ARBA"/>
</dbReference>
<comment type="caution">
    <text evidence="2">The sequence shown here is derived from an EMBL/GenBank/DDBJ whole genome shotgun (WGS) entry which is preliminary data.</text>
</comment>
<name>S8C8T3_9LAMI</name>
<proteinExistence type="predicted"/>
<dbReference type="AlphaFoldDB" id="S8C8T3"/>
<dbReference type="Pfam" id="PF15365">
    <property type="entry name" value="PNRC"/>
    <property type="match status" value="1"/>
</dbReference>
<evidence type="ECO:0000313" key="2">
    <source>
        <dbReference type="EMBL" id="EPS63289.1"/>
    </source>
</evidence>
<reference evidence="2 3" key="1">
    <citation type="journal article" date="2013" name="BMC Genomics">
        <title>The miniature genome of a carnivorous plant Genlisea aurea contains a low number of genes and short non-coding sequences.</title>
        <authorList>
            <person name="Leushkin E.V."/>
            <person name="Sutormin R.A."/>
            <person name="Nabieva E.R."/>
            <person name="Penin A.A."/>
            <person name="Kondrashov A.S."/>
            <person name="Logacheva M.D."/>
        </authorList>
    </citation>
    <scope>NUCLEOTIDE SEQUENCE [LARGE SCALE GENOMIC DNA]</scope>
</reference>
<accession>S8C8T3</accession>
<gene>
    <name evidence="2" type="ORF">M569_11498</name>
</gene>
<dbReference type="PANTHER" id="PTHR33670:SF1">
    <property type="entry name" value="OS09G0416300 PROTEIN"/>
    <property type="match status" value="1"/>
</dbReference>
<evidence type="ECO:0000313" key="3">
    <source>
        <dbReference type="Proteomes" id="UP000015453"/>
    </source>
</evidence>
<dbReference type="PANTHER" id="PTHR33670">
    <property type="entry name" value="SPLICING FACTOR, PROLINE- AND GLUTAMINE-RICH-LIKE"/>
    <property type="match status" value="1"/>
</dbReference>
<dbReference type="OrthoDB" id="770116at2759"/>
<evidence type="ECO:0000256" key="1">
    <source>
        <dbReference type="SAM" id="MobiDB-lite"/>
    </source>
</evidence>
<protein>
    <submittedName>
        <fullName evidence="2">Uncharacterized protein</fullName>
    </submittedName>
</protein>
<dbReference type="EMBL" id="AUSU01005579">
    <property type="protein sequence ID" value="EPS63289.1"/>
    <property type="molecule type" value="Genomic_DNA"/>
</dbReference>
<dbReference type="InterPro" id="IPR028322">
    <property type="entry name" value="PNRC-like_rgn"/>
</dbReference>
<feature type="region of interest" description="Disordered" evidence="1">
    <location>
        <begin position="31"/>
        <end position="66"/>
    </location>
</feature>
<dbReference type="Proteomes" id="UP000015453">
    <property type="component" value="Unassembled WGS sequence"/>
</dbReference>
<keyword evidence="3" id="KW-1185">Reference proteome</keyword>